<dbReference type="KEGG" id="tet:TTHERM_00079050"/>
<gene>
    <name evidence="2" type="ORF">TTHERM_00079050</name>
</gene>
<evidence type="ECO:0000256" key="1">
    <source>
        <dbReference type="SAM" id="MobiDB-lite"/>
    </source>
</evidence>
<dbReference type="GeneID" id="7845584"/>
<evidence type="ECO:0000313" key="2">
    <source>
        <dbReference type="EMBL" id="EAR95501.1"/>
    </source>
</evidence>
<keyword evidence="3" id="KW-1185">Reference proteome</keyword>
<accession>Q23FV9</accession>
<organism evidence="2 3">
    <name type="scientific">Tetrahymena thermophila (strain SB210)</name>
    <dbReference type="NCBI Taxonomy" id="312017"/>
    <lineage>
        <taxon>Eukaryota</taxon>
        <taxon>Sar</taxon>
        <taxon>Alveolata</taxon>
        <taxon>Ciliophora</taxon>
        <taxon>Intramacronucleata</taxon>
        <taxon>Oligohymenophorea</taxon>
        <taxon>Hymenostomatida</taxon>
        <taxon>Tetrahymenina</taxon>
        <taxon>Tetrahymenidae</taxon>
        <taxon>Tetrahymena</taxon>
    </lineage>
</organism>
<proteinExistence type="predicted"/>
<sequence length="510" mass="58306">MLNLALLQNNSAVTNSPLTTFSSPIKMATPQLSHSSSQPGSLLSLNPFCLNNTMLPQQVNQFALKNATQQAPIDQDILLQHINHLLIQKEKQEQQQMQQKLLIDALLSQIQAQQSQQQLQQQQRQLLLQQINMPTLSCLKNANEESSYPNSISSSMTNINVQPQIYNMEHKLSVSSFPSCDNIKREEEQQQIQQQPIFFPQQQQPTNFFFPQQSLVQQQIQQQQQLFQQSFLNAQNLLTLNPLTSELNVKRKFEELDSSSQSESTSIRKKKLIANGEEERCVDIKSSMRNTTSSTLPNTPTLPSSMTKSKSEIKKEDLKDPRSRSRFHNLTKLFLNSLLSIFTRENMSKINIEPLYQEEIIKCIARVKQSGRKTQGKVCKTDLFNHSHYNVLFLKLTHESIQEIANKPKDANIHKACFEIDVTLPIPQFQLEHINKIKKYIFEITQSVLGNPVESDSVRDEYWLRAMVGIKQLSEGKLIYRFQSISSTQATAAALTNNKSSSEDEEQESI</sequence>
<dbReference type="InParanoid" id="Q23FV9"/>
<reference evidence="3" key="1">
    <citation type="journal article" date="2006" name="PLoS Biol.">
        <title>Macronuclear genome sequence of the ciliate Tetrahymena thermophila, a model eukaryote.</title>
        <authorList>
            <person name="Eisen J.A."/>
            <person name="Coyne R.S."/>
            <person name="Wu M."/>
            <person name="Wu D."/>
            <person name="Thiagarajan M."/>
            <person name="Wortman J.R."/>
            <person name="Badger J.H."/>
            <person name="Ren Q."/>
            <person name="Amedeo P."/>
            <person name="Jones K.M."/>
            <person name="Tallon L.J."/>
            <person name="Delcher A.L."/>
            <person name="Salzberg S.L."/>
            <person name="Silva J.C."/>
            <person name="Haas B.J."/>
            <person name="Majoros W.H."/>
            <person name="Farzad M."/>
            <person name="Carlton J.M."/>
            <person name="Smith R.K. Jr."/>
            <person name="Garg J."/>
            <person name="Pearlman R.E."/>
            <person name="Karrer K.M."/>
            <person name="Sun L."/>
            <person name="Manning G."/>
            <person name="Elde N.C."/>
            <person name="Turkewitz A.P."/>
            <person name="Asai D.J."/>
            <person name="Wilkes D.E."/>
            <person name="Wang Y."/>
            <person name="Cai H."/>
            <person name="Collins K."/>
            <person name="Stewart B.A."/>
            <person name="Lee S.R."/>
            <person name="Wilamowska K."/>
            <person name="Weinberg Z."/>
            <person name="Ruzzo W.L."/>
            <person name="Wloga D."/>
            <person name="Gaertig J."/>
            <person name="Frankel J."/>
            <person name="Tsao C.-C."/>
            <person name="Gorovsky M.A."/>
            <person name="Keeling P.J."/>
            <person name="Waller R.F."/>
            <person name="Patron N.J."/>
            <person name="Cherry J.M."/>
            <person name="Stover N.A."/>
            <person name="Krieger C.J."/>
            <person name="del Toro C."/>
            <person name="Ryder H.F."/>
            <person name="Williamson S.C."/>
            <person name="Barbeau R.A."/>
            <person name="Hamilton E.P."/>
            <person name="Orias E."/>
        </authorList>
    </citation>
    <scope>NUCLEOTIDE SEQUENCE [LARGE SCALE GENOMIC DNA]</scope>
    <source>
        <strain evidence="3">SB210</strain>
    </source>
</reference>
<evidence type="ECO:0000313" key="3">
    <source>
        <dbReference type="Proteomes" id="UP000009168"/>
    </source>
</evidence>
<feature type="region of interest" description="Disordered" evidence="1">
    <location>
        <begin position="285"/>
        <end position="321"/>
    </location>
</feature>
<dbReference type="OrthoDB" id="326012at2759"/>
<dbReference type="HOGENOM" id="CLU_534746_0_0_1"/>
<feature type="compositionally biased region" description="Low complexity" evidence="1">
    <location>
        <begin position="290"/>
        <end position="305"/>
    </location>
</feature>
<dbReference type="Proteomes" id="UP000009168">
    <property type="component" value="Unassembled WGS sequence"/>
</dbReference>
<dbReference type="RefSeq" id="XP_001015746.1">
    <property type="nucleotide sequence ID" value="XM_001015746.1"/>
</dbReference>
<name>Q23FV9_TETTS</name>
<protein>
    <submittedName>
        <fullName evidence="2">Uncharacterized protein</fullName>
    </submittedName>
</protein>
<dbReference type="AlphaFoldDB" id="Q23FV9"/>
<dbReference type="EMBL" id="GG662704">
    <property type="protein sequence ID" value="EAR95501.1"/>
    <property type="molecule type" value="Genomic_DNA"/>
</dbReference>
<feature type="compositionally biased region" description="Basic and acidic residues" evidence="1">
    <location>
        <begin position="309"/>
        <end position="321"/>
    </location>
</feature>
<dbReference type="OMA" id="ANIHKAC"/>